<comment type="caution">
    <text evidence="2">The sequence shown here is derived from an EMBL/GenBank/DDBJ whole genome shotgun (WGS) entry which is preliminary data.</text>
</comment>
<proteinExistence type="predicted"/>
<dbReference type="AlphaFoldDB" id="A0A2P4YV00"/>
<dbReference type="PROSITE" id="PS50035">
    <property type="entry name" value="PLD"/>
    <property type="match status" value="1"/>
</dbReference>
<gene>
    <name evidence="2" type="ORF">PHPALM_366</name>
</gene>
<evidence type="ECO:0000259" key="1">
    <source>
        <dbReference type="PROSITE" id="PS50035"/>
    </source>
</evidence>
<sequence>MAPLRQGDDVLLQRMQRPNMQFYSTANHVKLYNAPADFSDVVDDLQVARNGGLRFLSVQAARSRHEDVEASEGANHVVRDLINVLPTPRVNGSARFLYDDHLPQPTSRHQKLVIVRNDCDLNAYVGGADLTNDHCDTLEHEQVELGERAGISVWNGWLDIHAHILGHS</sequence>
<keyword evidence="3" id="KW-1185">Reference proteome</keyword>
<protein>
    <submittedName>
        <fullName evidence="2">PhosphoLipase D-like protein</fullName>
    </submittedName>
</protein>
<name>A0A2P4YV00_9STRA</name>
<accession>A0A2P4YV00</accession>
<dbReference type="Proteomes" id="UP000237271">
    <property type="component" value="Unassembled WGS sequence"/>
</dbReference>
<dbReference type="GO" id="GO:0003824">
    <property type="term" value="F:catalytic activity"/>
    <property type="evidence" value="ECO:0007669"/>
    <property type="project" value="InterPro"/>
</dbReference>
<dbReference type="InterPro" id="IPR001736">
    <property type="entry name" value="PLipase_D/transphosphatidylase"/>
</dbReference>
<evidence type="ECO:0000313" key="3">
    <source>
        <dbReference type="Proteomes" id="UP000237271"/>
    </source>
</evidence>
<reference evidence="2 3" key="1">
    <citation type="journal article" date="2017" name="Genome Biol. Evol.">
        <title>Phytophthora megakarya and P. palmivora, closely related causal agents of cacao black pod rot, underwent increases in genome sizes and gene numbers by different mechanisms.</title>
        <authorList>
            <person name="Ali S.S."/>
            <person name="Shao J."/>
            <person name="Lary D.J."/>
            <person name="Kronmiller B."/>
            <person name="Shen D."/>
            <person name="Strem M.D."/>
            <person name="Amoako-Attah I."/>
            <person name="Akrofi A.Y."/>
            <person name="Begoude B.A."/>
            <person name="Ten Hoopen G.M."/>
            <person name="Coulibaly K."/>
            <person name="Kebe B.I."/>
            <person name="Melnick R.L."/>
            <person name="Guiltinan M.J."/>
            <person name="Tyler B.M."/>
            <person name="Meinhardt L.W."/>
            <person name="Bailey B.A."/>
        </authorList>
    </citation>
    <scope>NUCLEOTIDE SEQUENCE [LARGE SCALE GENOMIC DNA]</scope>
    <source>
        <strain evidence="3">sbr112.9</strain>
    </source>
</reference>
<evidence type="ECO:0000313" key="2">
    <source>
        <dbReference type="EMBL" id="POM81637.1"/>
    </source>
</evidence>
<dbReference type="EMBL" id="NCKW01000039">
    <property type="protein sequence ID" value="POM81637.1"/>
    <property type="molecule type" value="Genomic_DNA"/>
</dbReference>
<feature type="domain" description="PLD phosphodiesterase" evidence="1">
    <location>
        <begin position="104"/>
        <end position="134"/>
    </location>
</feature>
<organism evidence="2 3">
    <name type="scientific">Phytophthora palmivora</name>
    <dbReference type="NCBI Taxonomy" id="4796"/>
    <lineage>
        <taxon>Eukaryota</taxon>
        <taxon>Sar</taxon>
        <taxon>Stramenopiles</taxon>
        <taxon>Oomycota</taxon>
        <taxon>Peronosporomycetes</taxon>
        <taxon>Peronosporales</taxon>
        <taxon>Peronosporaceae</taxon>
        <taxon>Phytophthora</taxon>
    </lineage>
</organism>